<comment type="similarity">
    <text evidence="8">Belongs to the TRAP transporter small permease family.</text>
</comment>
<evidence type="ECO:0000256" key="9">
    <source>
        <dbReference type="SAM" id="Phobius"/>
    </source>
</evidence>
<dbReference type="AlphaFoldDB" id="A0A1B2I1T8"/>
<feature type="transmembrane region" description="Helical" evidence="9">
    <location>
        <begin position="83"/>
        <end position="105"/>
    </location>
</feature>
<evidence type="ECO:0000256" key="1">
    <source>
        <dbReference type="ARBA" id="ARBA00004429"/>
    </source>
</evidence>
<proteinExistence type="inferred from homology"/>
<evidence type="ECO:0000256" key="4">
    <source>
        <dbReference type="ARBA" id="ARBA00022519"/>
    </source>
</evidence>
<keyword evidence="6 9" id="KW-1133">Transmembrane helix</keyword>
<keyword evidence="2" id="KW-0813">Transport</keyword>
<dbReference type="OrthoDB" id="9815614at2"/>
<evidence type="ECO:0000256" key="2">
    <source>
        <dbReference type="ARBA" id="ARBA00022448"/>
    </source>
</evidence>
<protein>
    <recommendedName>
        <fullName evidence="10">Tripartite ATP-independent periplasmic transporters DctQ component domain-containing protein</fullName>
    </recommendedName>
</protein>
<dbReference type="Proteomes" id="UP000093044">
    <property type="component" value="Chromosome"/>
</dbReference>
<organism evidence="11 12">
    <name type="scientific">Cloacibacillus porcorum</name>
    <dbReference type="NCBI Taxonomy" id="1197717"/>
    <lineage>
        <taxon>Bacteria</taxon>
        <taxon>Thermotogati</taxon>
        <taxon>Synergistota</taxon>
        <taxon>Synergistia</taxon>
        <taxon>Synergistales</taxon>
        <taxon>Synergistaceae</taxon>
        <taxon>Cloacibacillus</taxon>
    </lineage>
</organism>
<dbReference type="EMBL" id="CP016757">
    <property type="protein sequence ID" value="ANZ43939.1"/>
    <property type="molecule type" value="Genomic_DNA"/>
</dbReference>
<keyword evidence="3" id="KW-1003">Cell membrane</keyword>
<keyword evidence="7 9" id="KW-0472">Membrane</keyword>
<comment type="subcellular location">
    <subcellularLocation>
        <location evidence="1">Cell inner membrane</location>
        <topology evidence="1">Multi-pass membrane protein</topology>
    </subcellularLocation>
</comment>
<dbReference type="GO" id="GO:0015740">
    <property type="term" value="P:C4-dicarboxylate transport"/>
    <property type="evidence" value="ECO:0007669"/>
    <property type="project" value="TreeGrafter"/>
</dbReference>
<keyword evidence="12" id="KW-1185">Reference proteome</keyword>
<dbReference type="STRING" id="1197717.BED41_01825"/>
<name>A0A1B2I1T8_9BACT</name>
<evidence type="ECO:0000256" key="3">
    <source>
        <dbReference type="ARBA" id="ARBA00022475"/>
    </source>
</evidence>
<evidence type="ECO:0000256" key="8">
    <source>
        <dbReference type="ARBA" id="ARBA00038436"/>
    </source>
</evidence>
<accession>A0A1B2I1T8</accession>
<feature type="transmembrane region" description="Helical" evidence="9">
    <location>
        <begin position="7"/>
        <end position="28"/>
    </location>
</feature>
<feature type="transmembrane region" description="Helical" evidence="9">
    <location>
        <begin position="43"/>
        <end position="62"/>
    </location>
</feature>
<dbReference type="GO" id="GO:0005886">
    <property type="term" value="C:plasma membrane"/>
    <property type="evidence" value="ECO:0007669"/>
    <property type="project" value="UniProtKB-SubCell"/>
</dbReference>
<dbReference type="KEGG" id="cpor:BED41_01825"/>
<dbReference type="InterPro" id="IPR007387">
    <property type="entry name" value="TRAP_DctQ"/>
</dbReference>
<evidence type="ECO:0000256" key="7">
    <source>
        <dbReference type="ARBA" id="ARBA00023136"/>
    </source>
</evidence>
<sequence length="166" mass="18916">MEIINRAVMIFLVFLLALAFVMLFTQIFSRYVLKIPFLMGDEISRYSTVWIVFLGTALAARGNKMIKMEVIYSMLPFADKNRALFEWFCHIITIIFFFFVLTYGLNMMKINSMQVTPILGIKMAIPYAALPVGSFLIIANTIASLCTLNSGKEIDPLEKIERESSC</sequence>
<dbReference type="GO" id="GO:0022857">
    <property type="term" value="F:transmembrane transporter activity"/>
    <property type="evidence" value="ECO:0007669"/>
    <property type="project" value="TreeGrafter"/>
</dbReference>
<feature type="transmembrane region" description="Helical" evidence="9">
    <location>
        <begin position="125"/>
        <end position="148"/>
    </location>
</feature>
<keyword evidence="4" id="KW-0997">Cell inner membrane</keyword>
<gene>
    <name evidence="11" type="ORF">BED41_01825</name>
</gene>
<evidence type="ECO:0000313" key="11">
    <source>
        <dbReference type="EMBL" id="ANZ43939.1"/>
    </source>
</evidence>
<keyword evidence="5 9" id="KW-0812">Transmembrane</keyword>
<evidence type="ECO:0000313" key="12">
    <source>
        <dbReference type="Proteomes" id="UP000093044"/>
    </source>
</evidence>
<dbReference type="InterPro" id="IPR055348">
    <property type="entry name" value="DctQ"/>
</dbReference>
<dbReference type="RefSeq" id="WP_066742343.1">
    <property type="nucleotide sequence ID" value="NZ_JALEKI010000033.1"/>
</dbReference>
<reference evidence="11" key="1">
    <citation type="submission" date="2016-08" db="EMBL/GenBank/DDBJ databases">
        <title>Complete genome of Cloacibacillus porcorum.</title>
        <authorList>
            <person name="Looft T."/>
            <person name="Bayles D.O."/>
            <person name="Alt D.P."/>
        </authorList>
    </citation>
    <scope>NUCLEOTIDE SEQUENCE [LARGE SCALE GENOMIC DNA]</scope>
    <source>
        <strain evidence="11">CL-84</strain>
    </source>
</reference>
<evidence type="ECO:0000256" key="5">
    <source>
        <dbReference type="ARBA" id="ARBA00022692"/>
    </source>
</evidence>
<evidence type="ECO:0000259" key="10">
    <source>
        <dbReference type="Pfam" id="PF04290"/>
    </source>
</evidence>
<dbReference type="PANTHER" id="PTHR35011:SF2">
    <property type="entry name" value="2,3-DIKETO-L-GULONATE TRAP TRANSPORTER SMALL PERMEASE PROTEIN YIAM"/>
    <property type="match status" value="1"/>
</dbReference>
<evidence type="ECO:0000256" key="6">
    <source>
        <dbReference type="ARBA" id="ARBA00022989"/>
    </source>
</evidence>
<feature type="domain" description="Tripartite ATP-independent periplasmic transporters DctQ component" evidence="10">
    <location>
        <begin position="20"/>
        <end position="147"/>
    </location>
</feature>
<dbReference type="Pfam" id="PF04290">
    <property type="entry name" value="DctQ"/>
    <property type="match status" value="1"/>
</dbReference>
<dbReference type="PANTHER" id="PTHR35011">
    <property type="entry name" value="2,3-DIKETO-L-GULONATE TRAP TRANSPORTER SMALL PERMEASE PROTEIN YIAM"/>
    <property type="match status" value="1"/>
</dbReference>